<name>A0ABT4UM23_9BACT</name>
<accession>A0ABT4UM23</accession>
<keyword evidence="1" id="KW-0472">Membrane</keyword>
<gene>
    <name evidence="2" type="ORF">O3P16_10350</name>
</gene>
<feature type="transmembrane region" description="Helical" evidence="1">
    <location>
        <begin position="102"/>
        <end position="122"/>
    </location>
</feature>
<proteinExistence type="predicted"/>
<sequence>MFSSKKELLPLHLVFIVFTAIIFILRGKLEDINVNVGLLIGGNVILYAVTLVSILMYSKKIDPKRPGAAVSGVYGGFMLKFAVIGIAAFLYMLTAKTINKSGLIGCAVLYLVYHILGTYLSLQLNKKKEI</sequence>
<comment type="caution">
    <text evidence="2">The sequence shown here is derived from an EMBL/GenBank/DDBJ whole genome shotgun (WGS) entry which is preliminary data.</text>
</comment>
<feature type="transmembrane region" description="Helical" evidence="1">
    <location>
        <begin position="37"/>
        <end position="57"/>
    </location>
</feature>
<dbReference type="Proteomes" id="UP001210231">
    <property type="component" value="Unassembled WGS sequence"/>
</dbReference>
<feature type="transmembrane region" description="Helical" evidence="1">
    <location>
        <begin position="69"/>
        <end position="90"/>
    </location>
</feature>
<dbReference type="EMBL" id="JAQGEF010000011">
    <property type="protein sequence ID" value="MDA3615208.1"/>
    <property type="molecule type" value="Genomic_DNA"/>
</dbReference>
<protein>
    <recommendedName>
        <fullName evidence="4">ATP synthase subunit I</fullName>
    </recommendedName>
</protein>
<evidence type="ECO:0008006" key="4">
    <source>
        <dbReference type="Google" id="ProtNLM"/>
    </source>
</evidence>
<keyword evidence="1" id="KW-1133">Transmembrane helix</keyword>
<evidence type="ECO:0000313" key="2">
    <source>
        <dbReference type="EMBL" id="MDA3615208.1"/>
    </source>
</evidence>
<evidence type="ECO:0000256" key="1">
    <source>
        <dbReference type="SAM" id="Phobius"/>
    </source>
</evidence>
<evidence type="ECO:0000313" key="3">
    <source>
        <dbReference type="Proteomes" id="UP001210231"/>
    </source>
</evidence>
<organism evidence="2 3">
    <name type="scientific">Polluticaenibacter yanchengensis</name>
    <dbReference type="NCBI Taxonomy" id="3014562"/>
    <lineage>
        <taxon>Bacteria</taxon>
        <taxon>Pseudomonadati</taxon>
        <taxon>Bacteroidota</taxon>
        <taxon>Chitinophagia</taxon>
        <taxon>Chitinophagales</taxon>
        <taxon>Chitinophagaceae</taxon>
        <taxon>Polluticaenibacter</taxon>
    </lineage>
</organism>
<feature type="transmembrane region" description="Helical" evidence="1">
    <location>
        <begin position="7"/>
        <end position="25"/>
    </location>
</feature>
<dbReference type="RefSeq" id="WP_407031533.1">
    <property type="nucleotide sequence ID" value="NZ_JAQGEF010000011.1"/>
</dbReference>
<keyword evidence="3" id="KW-1185">Reference proteome</keyword>
<reference evidence="2 3" key="1">
    <citation type="submission" date="2022-12" db="EMBL/GenBank/DDBJ databases">
        <title>Chitinophagaceae gen. sp. nov., a new member of the family Chitinophagaceae, isolated from soil in a chemical factory.</title>
        <authorList>
            <person name="Ke Z."/>
        </authorList>
    </citation>
    <scope>NUCLEOTIDE SEQUENCE [LARGE SCALE GENOMIC DNA]</scope>
    <source>
        <strain evidence="2 3">LY-5</strain>
    </source>
</reference>
<keyword evidence="1" id="KW-0812">Transmembrane</keyword>